<protein>
    <submittedName>
        <fullName evidence="2">Uncharacterized protein</fullName>
    </submittedName>
</protein>
<keyword evidence="3" id="KW-1185">Reference proteome</keyword>
<accession>A0A8T0HLD9</accession>
<evidence type="ECO:0000313" key="3">
    <source>
        <dbReference type="Proteomes" id="UP000822688"/>
    </source>
</evidence>
<feature type="compositionally biased region" description="Low complexity" evidence="1">
    <location>
        <begin position="87"/>
        <end position="97"/>
    </location>
</feature>
<proteinExistence type="predicted"/>
<evidence type="ECO:0000313" key="2">
    <source>
        <dbReference type="EMBL" id="KAG0571604.1"/>
    </source>
</evidence>
<feature type="region of interest" description="Disordered" evidence="1">
    <location>
        <begin position="43"/>
        <end position="108"/>
    </location>
</feature>
<sequence>MYEPLQRPHPTINDNSETDNAEESAMTATDTYILDRVVRSLQEPKKRTKFEQWQTDSGLVEGEKPSTSAHNIDSPPKWSGTRFNLYGSPGRSPSPSDSDGDNGESYFA</sequence>
<comment type="caution">
    <text evidence="2">The sequence shown here is derived from an EMBL/GenBank/DDBJ whole genome shotgun (WGS) entry which is preliminary data.</text>
</comment>
<dbReference type="AlphaFoldDB" id="A0A8T0HLD9"/>
<name>A0A8T0HLD9_CERPU</name>
<gene>
    <name evidence="2" type="ORF">KC19_VG026300</name>
</gene>
<feature type="region of interest" description="Disordered" evidence="1">
    <location>
        <begin position="1"/>
        <end position="29"/>
    </location>
</feature>
<dbReference type="Proteomes" id="UP000822688">
    <property type="component" value="Chromosome V"/>
</dbReference>
<evidence type="ECO:0000256" key="1">
    <source>
        <dbReference type="SAM" id="MobiDB-lite"/>
    </source>
</evidence>
<organism evidence="2 3">
    <name type="scientific">Ceratodon purpureus</name>
    <name type="common">Fire moss</name>
    <name type="synonym">Dicranum purpureum</name>
    <dbReference type="NCBI Taxonomy" id="3225"/>
    <lineage>
        <taxon>Eukaryota</taxon>
        <taxon>Viridiplantae</taxon>
        <taxon>Streptophyta</taxon>
        <taxon>Embryophyta</taxon>
        <taxon>Bryophyta</taxon>
        <taxon>Bryophytina</taxon>
        <taxon>Bryopsida</taxon>
        <taxon>Dicranidae</taxon>
        <taxon>Pseudoditrichales</taxon>
        <taxon>Ditrichaceae</taxon>
        <taxon>Ceratodon</taxon>
    </lineage>
</organism>
<reference evidence="2" key="1">
    <citation type="submission" date="2020-06" db="EMBL/GenBank/DDBJ databases">
        <title>WGS assembly of Ceratodon purpureus strain R40.</title>
        <authorList>
            <person name="Carey S.B."/>
            <person name="Jenkins J."/>
            <person name="Shu S."/>
            <person name="Lovell J.T."/>
            <person name="Sreedasyam A."/>
            <person name="Maumus F."/>
            <person name="Tiley G.P."/>
            <person name="Fernandez-Pozo N."/>
            <person name="Barry K."/>
            <person name="Chen C."/>
            <person name="Wang M."/>
            <person name="Lipzen A."/>
            <person name="Daum C."/>
            <person name="Saski C.A."/>
            <person name="Payton A.C."/>
            <person name="Mcbreen J.C."/>
            <person name="Conrad R.E."/>
            <person name="Kollar L.M."/>
            <person name="Olsson S."/>
            <person name="Huttunen S."/>
            <person name="Landis J.B."/>
            <person name="Wickett N.J."/>
            <person name="Johnson M.G."/>
            <person name="Rensing S.A."/>
            <person name="Grimwood J."/>
            <person name="Schmutz J."/>
            <person name="Mcdaniel S.F."/>
        </authorList>
    </citation>
    <scope>NUCLEOTIDE SEQUENCE</scope>
    <source>
        <strain evidence="2">R40</strain>
    </source>
</reference>
<dbReference type="EMBL" id="CM026426">
    <property type="protein sequence ID" value="KAG0571604.1"/>
    <property type="molecule type" value="Genomic_DNA"/>
</dbReference>